<protein>
    <submittedName>
        <fullName evidence="1">Uncharacterized protein</fullName>
    </submittedName>
</protein>
<name>A0A2U2HPD4_9BURK</name>
<sequence length="81" mass="8870">MQTAREEYRGYTIVVQPLKDCNDMWDFEYELTRLDDKAATPIKRAQTAGGHADEGVATLAGFKVAKIEVDNLLALEAAPGA</sequence>
<dbReference type="EMBL" id="PXWF02000092">
    <property type="protein sequence ID" value="PWF49353.1"/>
    <property type="molecule type" value="Genomic_DNA"/>
</dbReference>
<keyword evidence="2" id="KW-1185">Reference proteome</keyword>
<accession>A0A2U2HPD4</accession>
<proteinExistence type="predicted"/>
<dbReference type="RefSeq" id="WP_106756726.1">
    <property type="nucleotide sequence ID" value="NZ_PXWF02000092.1"/>
</dbReference>
<comment type="caution">
    <text evidence="1">The sequence shown here is derived from an EMBL/GenBank/DDBJ whole genome shotgun (WGS) entry which is preliminary data.</text>
</comment>
<organism evidence="1 2">
    <name type="scientific">Massilia glaciei</name>
    <dbReference type="NCBI Taxonomy" id="1524097"/>
    <lineage>
        <taxon>Bacteria</taxon>
        <taxon>Pseudomonadati</taxon>
        <taxon>Pseudomonadota</taxon>
        <taxon>Betaproteobacteria</taxon>
        <taxon>Burkholderiales</taxon>
        <taxon>Oxalobacteraceae</taxon>
        <taxon>Telluria group</taxon>
        <taxon>Massilia</taxon>
    </lineage>
</organism>
<evidence type="ECO:0000313" key="1">
    <source>
        <dbReference type="EMBL" id="PWF49353.1"/>
    </source>
</evidence>
<dbReference type="AlphaFoldDB" id="A0A2U2HPD4"/>
<reference evidence="1 2" key="1">
    <citation type="submission" date="2018-04" db="EMBL/GenBank/DDBJ databases">
        <title>Massilia violaceinigra sp. nov., a novel purple-pigmented bacterium isolated from Tianshan glacier, Xinjiang, China.</title>
        <authorList>
            <person name="Wang H."/>
        </authorList>
    </citation>
    <scope>NUCLEOTIDE SEQUENCE [LARGE SCALE GENOMIC DNA]</scope>
    <source>
        <strain evidence="1 2">B448-2</strain>
    </source>
</reference>
<evidence type="ECO:0000313" key="2">
    <source>
        <dbReference type="Proteomes" id="UP000241421"/>
    </source>
</evidence>
<dbReference type="Proteomes" id="UP000241421">
    <property type="component" value="Unassembled WGS sequence"/>
</dbReference>
<gene>
    <name evidence="1" type="ORF">C7C56_006925</name>
</gene>
<dbReference type="OrthoDB" id="8778209at2"/>